<reference evidence="1 2" key="1">
    <citation type="journal article" date="2009" name="Environ. Microbiol.">
        <title>Genome sequence of Desulfobacterium autotrophicum HRM2, a marine sulfate reducer oxidizing organic carbon completely to carbon dioxide.</title>
        <authorList>
            <person name="Strittmatter A.W."/>
            <person name="Liesegang H."/>
            <person name="Rabus R."/>
            <person name="Decker I."/>
            <person name="Amann J."/>
            <person name="Andres S."/>
            <person name="Henne A."/>
            <person name="Fricke W.F."/>
            <person name="Martinez-Arias R."/>
            <person name="Bartels D."/>
            <person name="Goesmann A."/>
            <person name="Krause L."/>
            <person name="Puehler A."/>
            <person name="Klenk H.P."/>
            <person name="Richter M."/>
            <person name="Schuler M."/>
            <person name="Gloeckner F.O."/>
            <person name="Meyerdierks A."/>
            <person name="Gottschalk G."/>
            <person name="Amann R."/>
        </authorList>
    </citation>
    <scope>NUCLEOTIDE SEQUENCE [LARGE SCALE GENOMIC DNA]</scope>
    <source>
        <strain evidence="2">ATCC 43914 / DSM 3382 / HRM2</strain>
    </source>
</reference>
<evidence type="ECO:0000313" key="2">
    <source>
        <dbReference type="Proteomes" id="UP000000442"/>
    </source>
</evidence>
<dbReference type="RefSeq" id="WP_012662517.1">
    <property type="nucleotide sequence ID" value="NC_012108.1"/>
</dbReference>
<dbReference type="KEGG" id="dat:HRM2_01460"/>
<name>C0QEF1_DESAH</name>
<dbReference type="HOGENOM" id="CLU_2933786_0_0_7"/>
<keyword evidence="2" id="KW-1185">Reference proteome</keyword>
<sequence length="60" mass="6332">MKNLKYDLLAVVGTMLVFMGPGAALSKGLHPGGNHKNPMTRPTIDMGQPTVYETASFGLG</sequence>
<dbReference type="AlphaFoldDB" id="C0QEF1"/>
<gene>
    <name evidence="1" type="ordered locus">HRM2_01460</name>
</gene>
<protein>
    <submittedName>
        <fullName evidence="1">Uncharacterized protein</fullName>
    </submittedName>
</protein>
<dbReference type="EMBL" id="CP001087">
    <property type="protein sequence ID" value="ACN13268.1"/>
    <property type="molecule type" value="Genomic_DNA"/>
</dbReference>
<evidence type="ECO:0000313" key="1">
    <source>
        <dbReference type="EMBL" id="ACN13268.1"/>
    </source>
</evidence>
<accession>C0QEF1</accession>
<dbReference type="Proteomes" id="UP000000442">
    <property type="component" value="Chromosome"/>
</dbReference>
<organism evidence="1 2">
    <name type="scientific">Desulforapulum autotrophicum (strain ATCC 43914 / DSM 3382 / VKM B-1955 / HRM2)</name>
    <name type="common">Desulfobacterium autotrophicum</name>
    <dbReference type="NCBI Taxonomy" id="177437"/>
    <lineage>
        <taxon>Bacteria</taxon>
        <taxon>Pseudomonadati</taxon>
        <taxon>Thermodesulfobacteriota</taxon>
        <taxon>Desulfobacteria</taxon>
        <taxon>Desulfobacterales</taxon>
        <taxon>Desulfobacteraceae</taxon>
        <taxon>Desulforapulum</taxon>
    </lineage>
</organism>
<proteinExistence type="predicted"/>